<feature type="compositionally biased region" description="Acidic residues" evidence="6">
    <location>
        <begin position="151"/>
        <end position="163"/>
    </location>
</feature>
<proteinExistence type="predicted"/>
<keyword evidence="3" id="KW-0238">DNA-binding</keyword>
<dbReference type="GO" id="GO:0003677">
    <property type="term" value="F:DNA binding"/>
    <property type="evidence" value="ECO:0007669"/>
    <property type="project" value="UniProtKB-KW"/>
</dbReference>
<sequence>MMGEGMRGMREVVVGGAGGGGRVPQWGQQETRELIAIRGEMERGKRSGGAASSNNKTLWEVVAARMSQRGYSRTPDQCKCKWKNLVNRYKGKETSDPENGRHCPFFDELHEVFTERARSMQRQLLESESGGGSSSRKKLKRSAGDLSSYEISDDDDVDDDASDGETKPAQGRRRKQKINPSASTSGRSSSSNSIQELLQGFLQQQQAMEMQWREAMERRATERMLFDQGWRESMERLERERLMLEQAWMEREEQRRMREETRAEKRDQLLTTLLNMLQNDL</sequence>
<accession>A0A9Q0CYY1</accession>
<comment type="caution">
    <text evidence="8">The sequence shown here is derived from an EMBL/GenBank/DDBJ whole genome shotgun (WGS) entry which is preliminary data.</text>
</comment>
<feature type="domain" description="Myb-like" evidence="7">
    <location>
        <begin position="26"/>
        <end position="86"/>
    </location>
</feature>
<evidence type="ECO:0000259" key="7">
    <source>
        <dbReference type="PROSITE" id="PS50090"/>
    </source>
</evidence>
<organism evidence="8 9">
    <name type="scientific">Rhynchospora breviuscula</name>
    <dbReference type="NCBI Taxonomy" id="2022672"/>
    <lineage>
        <taxon>Eukaryota</taxon>
        <taxon>Viridiplantae</taxon>
        <taxon>Streptophyta</taxon>
        <taxon>Embryophyta</taxon>
        <taxon>Tracheophyta</taxon>
        <taxon>Spermatophyta</taxon>
        <taxon>Magnoliopsida</taxon>
        <taxon>Liliopsida</taxon>
        <taxon>Poales</taxon>
        <taxon>Cyperaceae</taxon>
        <taxon>Cyperoideae</taxon>
        <taxon>Rhynchosporeae</taxon>
        <taxon>Rhynchospora</taxon>
    </lineage>
</organism>
<evidence type="ECO:0000256" key="2">
    <source>
        <dbReference type="ARBA" id="ARBA00023015"/>
    </source>
</evidence>
<gene>
    <name evidence="8" type="ORF">LUZ63_002561</name>
</gene>
<keyword evidence="4" id="KW-0804">Transcription</keyword>
<feature type="region of interest" description="Disordered" evidence="6">
    <location>
        <begin position="124"/>
        <end position="193"/>
    </location>
</feature>
<dbReference type="PROSITE" id="PS50090">
    <property type="entry name" value="MYB_LIKE"/>
    <property type="match status" value="1"/>
</dbReference>
<keyword evidence="9" id="KW-1185">Reference proteome</keyword>
<dbReference type="Proteomes" id="UP001151287">
    <property type="component" value="Unassembled WGS sequence"/>
</dbReference>
<evidence type="ECO:0000256" key="5">
    <source>
        <dbReference type="ARBA" id="ARBA00023242"/>
    </source>
</evidence>
<reference evidence="8" key="1">
    <citation type="journal article" date="2022" name="Cell">
        <title>Repeat-based holocentromeres influence genome architecture and karyotype evolution.</title>
        <authorList>
            <person name="Hofstatter P.G."/>
            <person name="Thangavel G."/>
            <person name="Lux T."/>
            <person name="Neumann P."/>
            <person name="Vondrak T."/>
            <person name="Novak P."/>
            <person name="Zhang M."/>
            <person name="Costa L."/>
            <person name="Castellani M."/>
            <person name="Scott A."/>
            <person name="Toegelov H."/>
            <person name="Fuchs J."/>
            <person name="Mata-Sucre Y."/>
            <person name="Dias Y."/>
            <person name="Vanzela A.L.L."/>
            <person name="Huettel B."/>
            <person name="Almeida C.C.S."/>
            <person name="Simkova H."/>
            <person name="Souza G."/>
            <person name="Pedrosa-Harand A."/>
            <person name="Macas J."/>
            <person name="Mayer K.F.X."/>
            <person name="Houben A."/>
            <person name="Marques A."/>
        </authorList>
    </citation>
    <scope>NUCLEOTIDE SEQUENCE</scope>
    <source>
        <strain evidence="8">RhyBre1mFocal</strain>
    </source>
</reference>
<dbReference type="Gene3D" id="1.10.10.60">
    <property type="entry name" value="Homeodomain-like"/>
    <property type="match status" value="1"/>
</dbReference>
<dbReference type="AlphaFoldDB" id="A0A9Q0CYY1"/>
<dbReference type="CDD" id="cd12203">
    <property type="entry name" value="GT1"/>
    <property type="match status" value="1"/>
</dbReference>
<keyword evidence="5" id="KW-0539">Nucleus</keyword>
<evidence type="ECO:0000256" key="4">
    <source>
        <dbReference type="ARBA" id="ARBA00023163"/>
    </source>
</evidence>
<evidence type="ECO:0000256" key="3">
    <source>
        <dbReference type="ARBA" id="ARBA00023125"/>
    </source>
</evidence>
<dbReference type="GO" id="GO:0005634">
    <property type="term" value="C:nucleus"/>
    <property type="evidence" value="ECO:0007669"/>
    <property type="project" value="UniProtKB-SubCell"/>
</dbReference>
<comment type="subcellular location">
    <subcellularLocation>
        <location evidence="1">Nucleus</location>
    </subcellularLocation>
</comment>
<feature type="compositionally biased region" description="Low complexity" evidence="6">
    <location>
        <begin position="181"/>
        <end position="193"/>
    </location>
</feature>
<name>A0A9Q0CYY1_9POAL</name>
<evidence type="ECO:0000256" key="1">
    <source>
        <dbReference type="ARBA" id="ARBA00004123"/>
    </source>
</evidence>
<evidence type="ECO:0000256" key="6">
    <source>
        <dbReference type="SAM" id="MobiDB-lite"/>
    </source>
</evidence>
<dbReference type="PANTHER" id="PTHR21654:SF84">
    <property type="entry name" value="SI:DKEY-66I24.7"/>
    <property type="match status" value="1"/>
</dbReference>
<protein>
    <recommendedName>
        <fullName evidence="7">Myb-like domain-containing protein</fullName>
    </recommendedName>
</protein>
<dbReference type="GO" id="GO:0006355">
    <property type="term" value="P:regulation of DNA-templated transcription"/>
    <property type="evidence" value="ECO:0007669"/>
    <property type="project" value="UniProtKB-ARBA"/>
</dbReference>
<dbReference type="InterPro" id="IPR044822">
    <property type="entry name" value="Myb_DNA-bind_4"/>
</dbReference>
<dbReference type="PANTHER" id="PTHR21654">
    <property type="entry name" value="FI21293P1"/>
    <property type="match status" value="1"/>
</dbReference>
<dbReference type="InterPro" id="IPR001005">
    <property type="entry name" value="SANT/Myb"/>
</dbReference>
<dbReference type="SMART" id="SM00717">
    <property type="entry name" value="SANT"/>
    <property type="match status" value="1"/>
</dbReference>
<dbReference type="EMBL" id="JAMQYH010000001">
    <property type="protein sequence ID" value="KAJ1702782.1"/>
    <property type="molecule type" value="Genomic_DNA"/>
</dbReference>
<evidence type="ECO:0000313" key="8">
    <source>
        <dbReference type="EMBL" id="KAJ1702782.1"/>
    </source>
</evidence>
<dbReference type="Pfam" id="PF13837">
    <property type="entry name" value="Myb_DNA-bind_4"/>
    <property type="match status" value="1"/>
</dbReference>
<dbReference type="FunFam" id="1.10.10.60:FF:000032">
    <property type="entry name" value="Zinc finger and SCAN domain-containing 20"/>
    <property type="match status" value="1"/>
</dbReference>
<dbReference type="OrthoDB" id="691673at2759"/>
<keyword evidence="2" id="KW-0805">Transcription regulation</keyword>
<evidence type="ECO:0000313" key="9">
    <source>
        <dbReference type="Proteomes" id="UP001151287"/>
    </source>
</evidence>